<dbReference type="PATRIC" id="fig|529884.3.peg.319"/>
<keyword evidence="5 11" id="KW-0762">Sugar transport</keyword>
<sequence>MSKFIVEMKGITKRFPGVLALNDVKLNLRAGTVHSLMGENGAGKSTLMKILAGVYTLDEGQILIDGEPVSITDPRSGLDHGIAMIHQELSFIPELSAAENIYLGRELRGKGGLVSKARMAEESQKVFDRWGIKINAKSQMKDLSVAQAQMVEIAKAIAFDARIIIMDEPTSAITEREVAALHKIIAQLREAGTAIIYITHKMDEVFAISDEITIFRDGTWVATELAKDMNRDRLISLMVGRELTALFPKSEAKIGEVILEVQNLNRGRQVKDVSFTVKRGEILGFAGLMGSGRTEVLETVFGIYPAESGTIKVRGKEVKIREPHQAISAGIGLLTEDRKKTGIMGVLSVRDNMSVAALSKFTAGGILRKPLIDKQCEEQRQALSLKTPSLNQQIQNLSGGNQQKVLLSRWLLTDPDILIIDEPTRGIDVGAKSEIHRLMSELAKQGKAIIMVSSEMPEILGMSDRVIVMCEGRLVGEVARKDATQEKIMELATQFSDEAVA</sequence>
<dbReference type="GO" id="GO:0005524">
    <property type="term" value="F:ATP binding"/>
    <property type="evidence" value="ECO:0007669"/>
    <property type="project" value="UniProtKB-UniRule"/>
</dbReference>
<feature type="domain" description="ABC transporter" evidence="12">
    <location>
        <begin position="6"/>
        <end position="242"/>
    </location>
</feature>
<dbReference type="Proteomes" id="UP000067708">
    <property type="component" value="Chromosome"/>
</dbReference>
<keyword evidence="13" id="KW-0378">Hydrolase</keyword>
<evidence type="ECO:0000256" key="8">
    <source>
        <dbReference type="ARBA" id="ARBA00022840"/>
    </source>
</evidence>
<dbReference type="KEGG" id="rla:Rhola_00003350"/>
<keyword evidence="10 11" id="KW-0472">Membrane</keyword>
<dbReference type="GO" id="GO:0016887">
    <property type="term" value="F:ATP hydrolysis activity"/>
    <property type="evidence" value="ECO:0007669"/>
    <property type="project" value="InterPro"/>
</dbReference>
<dbReference type="RefSeq" id="WP_038503683.1">
    <property type="nucleotide sequence ID" value="NZ_CP007490.1"/>
</dbReference>
<organism evidence="13 14">
    <name type="scientific">Rhodoluna lacicola</name>
    <dbReference type="NCBI Taxonomy" id="529884"/>
    <lineage>
        <taxon>Bacteria</taxon>
        <taxon>Bacillati</taxon>
        <taxon>Actinomycetota</taxon>
        <taxon>Actinomycetes</taxon>
        <taxon>Micrococcales</taxon>
        <taxon>Microbacteriaceae</taxon>
        <taxon>Luna cluster</taxon>
        <taxon>Luna-1 subcluster</taxon>
        <taxon>Rhodoluna</taxon>
    </lineage>
</organism>
<comment type="function">
    <text evidence="11">Part of an ABC transporter complex involved in carbohydrate import. Could be involved in ribose, galactose and/or methyl galactoside import. Responsible for energy coupling to the transport system.</text>
</comment>
<keyword evidence="6" id="KW-0677">Repeat</keyword>
<comment type="subcellular location">
    <subcellularLocation>
        <location evidence="2">Cell inner membrane</location>
    </subcellularLocation>
    <subcellularLocation>
        <location evidence="1 11">Cell membrane</location>
        <topology evidence="1 11">Peripheral membrane protein</topology>
    </subcellularLocation>
</comment>
<evidence type="ECO:0000256" key="11">
    <source>
        <dbReference type="RuleBase" id="RU367029"/>
    </source>
</evidence>
<keyword evidence="4 11" id="KW-1003">Cell membrane</keyword>
<dbReference type="AlphaFoldDB" id="A0A060JF55"/>
<dbReference type="FunFam" id="3.40.50.300:FF:000127">
    <property type="entry name" value="Ribose import ATP-binding protein RbsA"/>
    <property type="match status" value="1"/>
</dbReference>
<dbReference type="SUPFAM" id="SSF52540">
    <property type="entry name" value="P-loop containing nucleoside triphosphate hydrolases"/>
    <property type="match status" value="2"/>
</dbReference>
<dbReference type="eggNOG" id="COG1129">
    <property type="taxonomic scope" value="Bacteria"/>
</dbReference>
<evidence type="ECO:0000313" key="13">
    <source>
        <dbReference type="EMBL" id="AIC47157.1"/>
    </source>
</evidence>
<dbReference type="InterPro" id="IPR003439">
    <property type="entry name" value="ABC_transporter-like_ATP-bd"/>
</dbReference>
<dbReference type="PROSITE" id="PS00211">
    <property type="entry name" value="ABC_TRANSPORTER_1"/>
    <property type="match status" value="1"/>
</dbReference>
<evidence type="ECO:0000256" key="1">
    <source>
        <dbReference type="ARBA" id="ARBA00004202"/>
    </source>
</evidence>
<reference evidence="13 14" key="1">
    <citation type="journal article" date="2014" name="Int. J. Syst. Evol. Microbiol.">
        <title>Rhodoluna lacicola gen. nov., sp. nov., a planktonic freshwater bacterium with stream-lined genome.</title>
        <authorList>
            <person name="Hahn M."/>
            <person name="Schmidt J."/>
            <person name="Taipale S.J."/>
            <person name="Doolittle W.F."/>
            <person name="Koll U."/>
        </authorList>
    </citation>
    <scope>NUCLEOTIDE SEQUENCE [LARGE SCALE GENOMIC DNA]</scope>
    <source>
        <strain evidence="13 14">MWH-Ta8</strain>
    </source>
</reference>
<dbReference type="GO" id="GO:0043211">
    <property type="term" value="F:ABC-type carbohydrate transporter activity"/>
    <property type="evidence" value="ECO:0007669"/>
    <property type="project" value="UniProtKB-UniRule"/>
</dbReference>
<dbReference type="InterPro" id="IPR050107">
    <property type="entry name" value="ABC_carbohydrate_import_ATPase"/>
</dbReference>
<keyword evidence="9 11" id="KW-1278">Translocase</keyword>
<dbReference type="InterPro" id="IPR003593">
    <property type="entry name" value="AAA+_ATPase"/>
</dbReference>
<dbReference type="Pfam" id="PF00005">
    <property type="entry name" value="ABC_tran"/>
    <property type="match status" value="2"/>
</dbReference>
<evidence type="ECO:0000259" key="12">
    <source>
        <dbReference type="PROSITE" id="PS50893"/>
    </source>
</evidence>
<dbReference type="FunFam" id="3.40.50.300:FF:000126">
    <property type="entry name" value="Galactose/methyl galactoside import ATP-binding protein MglA"/>
    <property type="match status" value="1"/>
</dbReference>
<evidence type="ECO:0000256" key="9">
    <source>
        <dbReference type="ARBA" id="ARBA00022967"/>
    </source>
</evidence>
<proteinExistence type="inferred from homology"/>
<dbReference type="EC" id="7.5.2.11" evidence="11"/>
<evidence type="ECO:0000256" key="7">
    <source>
        <dbReference type="ARBA" id="ARBA00022741"/>
    </source>
</evidence>
<keyword evidence="14" id="KW-1185">Reference proteome</keyword>
<name>A0A060JF55_9MICO</name>
<evidence type="ECO:0000256" key="6">
    <source>
        <dbReference type="ARBA" id="ARBA00022737"/>
    </source>
</evidence>
<keyword evidence="8 11" id="KW-0067">ATP-binding</keyword>
<evidence type="ECO:0000256" key="10">
    <source>
        <dbReference type="ARBA" id="ARBA00023136"/>
    </source>
</evidence>
<evidence type="ECO:0000256" key="3">
    <source>
        <dbReference type="ARBA" id="ARBA00022448"/>
    </source>
</evidence>
<dbReference type="InterPro" id="IPR017871">
    <property type="entry name" value="ABC_transporter-like_CS"/>
</dbReference>
<keyword evidence="3 11" id="KW-0813">Transport</keyword>
<dbReference type="InterPro" id="IPR027417">
    <property type="entry name" value="P-loop_NTPase"/>
</dbReference>
<evidence type="ECO:0000256" key="4">
    <source>
        <dbReference type="ARBA" id="ARBA00022475"/>
    </source>
</evidence>
<dbReference type="STRING" id="529884.Rhola_00003350"/>
<dbReference type="CDD" id="cd03216">
    <property type="entry name" value="ABC_Carb_Monos_I"/>
    <property type="match status" value="1"/>
</dbReference>
<dbReference type="GO" id="GO:0005886">
    <property type="term" value="C:plasma membrane"/>
    <property type="evidence" value="ECO:0007669"/>
    <property type="project" value="UniProtKB-SubCell"/>
</dbReference>
<dbReference type="PANTHER" id="PTHR43790:SF7">
    <property type="entry name" value="GALACTOSE_METHYL GALACTOSIDE IMPORT ATP-BINDING PROTEIN MGLA"/>
    <property type="match status" value="1"/>
</dbReference>
<gene>
    <name evidence="13" type="ORF">Rhola_00003350</name>
</gene>
<dbReference type="PROSITE" id="PS50893">
    <property type="entry name" value="ABC_TRANSPORTER_2"/>
    <property type="match status" value="2"/>
</dbReference>
<dbReference type="GO" id="GO:0015749">
    <property type="term" value="P:monosaccharide transmembrane transport"/>
    <property type="evidence" value="ECO:0007669"/>
    <property type="project" value="UniProtKB-ARBA"/>
</dbReference>
<evidence type="ECO:0000256" key="5">
    <source>
        <dbReference type="ARBA" id="ARBA00022597"/>
    </source>
</evidence>
<accession>A0A060JF55</accession>
<protein>
    <recommendedName>
        <fullName evidence="11">Ribose/galactose/methyl galactoside import ATP-binding protein</fullName>
        <ecNumber evidence="11">7.5.2.11</ecNumber>
    </recommendedName>
</protein>
<dbReference type="CDD" id="cd03215">
    <property type="entry name" value="ABC_Carb_Monos_II"/>
    <property type="match status" value="1"/>
</dbReference>
<dbReference type="PANTHER" id="PTHR43790">
    <property type="entry name" value="CARBOHYDRATE TRANSPORT ATP-BINDING PROTEIN MG119-RELATED"/>
    <property type="match status" value="1"/>
</dbReference>
<evidence type="ECO:0000256" key="2">
    <source>
        <dbReference type="ARBA" id="ARBA00004533"/>
    </source>
</evidence>
<dbReference type="SMART" id="SM00382">
    <property type="entry name" value="AAA"/>
    <property type="match status" value="2"/>
</dbReference>
<dbReference type="HOGENOM" id="CLU_000604_92_3_11"/>
<keyword evidence="7 11" id="KW-0547">Nucleotide-binding</keyword>
<comment type="catalytic activity">
    <reaction evidence="11">
        <text>D-galactose(out) + ATP + H2O = D-galactose(in) + ADP + phosphate + H(+)</text>
        <dbReference type="Rhea" id="RHEA:60156"/>
        <dbReference type="ChEBI" id="CHEBI:4139"/>
        <dbReference type="ChEBI" id="CHEBI:15377"/>
        <dbReference type="ChEBI" id="CHEBI:15378"/>
        <dbReference type="ChEBI" id="CHEBI:30616"/>
        <dbReference type="ChEBI" id="CHEBI:43474"/>
        <dbReference type="ChEBI" id="CHEBI:456216"/>
        <dbReference type="EC" id="7.5.2.11"/>
    </reaction>
</comment>
<dbReference type="EMBL" id="CP007490">
    <property type="protein sequence ID" value="AIC47157.1"/>
    <property type="molecule type" value="Genomic_DNA"/>
</dbReference>
<dbReference type="OrthoDB" id="39350at2"/>
<comment type="similarity">
    <text evidence="11">Belongs to the ABC transporter superfamily.</text>
</comment>
<feature type="domain" description="ABC transporter" evidence="12">
    <location>
        <begin position="252"/>
        <end position="496"/>
    </location>
</feature>
<evidence type="ECO:0000313" key="14">
    <source>
        <dbReference type="Proteomes" id="UP000067708"/>
    </source>
</evidence>
<dbReference type="Gene3D" id="3.40.50.300">
    <property type="entry name" value="P-loop containing nucleotide triphosphate hydrolases"/>
    <property type="match status" value="2"/>
</dbReference>